<keyword evidence="6" id="KW-1185">Reference proteome</keyword>
<sequence>MIVKGIGYNNKHHSLCRIVVFVSEFAFVLLSRASNLHLVEGKLYLLLLGTTSLGLVTTPFLFTLIPGLVHLGVLLRWFSPDGAVEIGFKGDNLHTDSGKQRVILLVRESHNSRSMYKGNCVGDLKLTQHLLIQPRLGVVLVASIRSYYFLYFSYNSILE</sequence>
<dbReference type="EMBL" id="JBEDUW010000003">
    <property type="protein sequence ID" value="KAK9938543.1"/>
    <property type="molecule type" value="Genomic_DNA"/>
</dbReference>
<feature type="transmembrane region" description="Helical" evidence="4">
    <location>
        <begin position="136"/>
        <end position="154"/>
    </location>
</feature>
<evidence type="ECO:0000313" key="6">
    <source>
        <dbReference type="Proteomes" id="UP001457282"/>
    </source>
</evidence>
<dbReference type="Proteomes" id="UP001457282">
    <property type="component" value="Unassembled WGS sequence"/>
</dbReference>
<comment type="caution">
    <text evidence="5">The sequence shown here is derived from an EMBL/GenBank/DDBJ whole genome shotgun (WGS) entry which is preliminary data.</text>
</comment>
<keyword evidence="4" id="KW-0472">Membrane</keyword>
<name>A0AAW1XP71_RUBAR</name>
<keyword evidence="2" id="KW-0050">Antiport</keyword>
<proteinExistence type="predicted"/>
<reference evidence="5 6" key="1">
    <citation type="journal article" date="2023" name="G3 (Bethesda)">
        <title>A chromosome-length genome assembly and annotation of blackberry (Rubus argutus, cv. 'Hillquist').</title>
        <authorList>
            <person name="Bruna T."/>
            <person name="Aryal R."/>
            <person name="Dudchenko O."/>
            <person name="Sargent D.J."/>
            <person name="Mead D."/>
            <person name="Buti M."/>
            <person name="Cavallini A."/>
            <person name="Hytonen T."/>
            <person name="Andres J."/>
            <person name="Pham M."/>
            <person name="Weisz D."/>
            <person name="Mascagni F."/>
            <person name="Usai G."/>
            <person name="Natali L."/>
            <person name="Bassil N."/>
            <person name="Fernandez G.E."/>
            <person name="Lomsadze A."/>
            <person name="Armour M."/>
            <person name="Olukolu B."/>
            <person name="Poorten T."/>
            <person name="Britton C."/>
            <person name="Davik J."/>
            <person name="Ashrafi H."/>
            <person name="Aiden E.L."/>
            <person name="Borodovsky M."/>
            <person name="Worthington M."/>
        </authorList>
    </citation>
    <scope>NUCLEOTIDE SEQUENCE [LARGE SCALE GENOMIC DNA]</scope>
    <source>
        <strain evidence="5">PI 553951</strain>
    </source>
</reference>
<dbReference type="PANTHER" id="PTHR16254">
    <property type="entry name" value="POTASSIUM/PROTON ANTIPORTER-RELATED"/>
    <property type="match status" value="1"/>
</dbReference>
<keyword evidence="3" id="KW-0406">Ion transport</keyword>
<accession>A0AAW1XP71</accession>
<dbReference type="AlphaFoldDB" id="A0AAW1XP71"/>
<feature type="transmembrane region" description="Helical" evidence="4">
    <location>
        <begin position="43"/>
        <end position="69"/>
    </location>
</feature>
<evidence type="ECO:0000256" key="1">
    <source>
        <dbReference type="ARBA" id="ARBA00022448"/>
    </source>
</evidence>
<organism evidence="5 6">
    <name type="scientific">Rubus argutus</name>
    <name type="common">Southern blackberry</name>
    <dbReference type="NCBI Taxonomy" id="59490"/>
    <lineage>
        <taxon>Eukaryota</taxon>
        <taxon>Viridiplantae</taxon>
        <taxon>Streptophyta</taxon>
        <taxon>Embryophyta</taxon>
        <taxon>Tracheophyta</taxon>
        <taxon>Spermatophyta</taxon>
        <taxon>Magnoliopsida</taxon>
        <taxon>eudicotyledons</taxon>
        <taxon>Gunneridae</taxon>
        <taxon>Pentapetalae</taxon>
        <taxon>rosids</taxon>
        <taxon>fabids</taxon>
        <taxon>Rosales</taxon>
        <taxon>Rosaceae</taxon>
        <taxon>Rosoideae</taxon>
        <taxon>Rosoideae incertae sedis</taxon>
        <taxon>Rubus</taxon>
    </lineage>
</organism>
<keyword evidence="1" id="KW-0813">Transport</keyword>
<gene>
    <name evidence="5" type="ORF">M0R45_015273</name>
</gene>
<dbReference type="GO" id="GO:0015386">
    <property type="term" value="F:potassium:proton antiporter activity"/>
    <property type="evidence" value="ECO:0007669"/>
    <property type="project" value="InterPro"/>
</dbReference>
<evidence type="ECO:0000256" key="2">
    <source>
        <dbReference type="ARBA" id="ARBA00022449"/>
    </source>
</evidence>
<evidence type="ECO:0000256" key="3">
    <source>
        <dbReference type="ARBA" id="ARBA00023065"/>
    </source>
</evidence>
<dbReference type="PANTHER" id="PTHR16254:SF30">
    <property type="entry name" value="CATION_H+ EXCHANGER DOMAIN-CONTAINING PROTEIN"/>
    <property type="match status" value="1"/>
</dbReference>
<evidence type="ECO:0000313" key="5">
    <source>
        <dbReference type="EMBL" id="KAK9938543.1"/>
    </source>
</evidence>
<evidence type="ECO:0000256" key="4">
    <source>
        <dbReference type="SAM" id="Phobius"/>
    </source>
</evidence>
<keyword evidence="4" id="KW-1133">Transmembrane helix</keyword>
<keyword evidence="4" id="KW-0812">Transmembrane</keyword>
<dbReference type="InterPro" id="IPR045158">
    <property type="entry name" value="KEA4/5/6-like"/>
</dbReference>
<protein>
    <submittedName>
        <fullName evidence="5">Uncharacterized protein</fullName>
    </submittedName>
</protein>